<feature type="transmembrane region" description="Helical" evidence="7">
    <location>
        <begin position="128"/>
        <end position="150"/>
    </location>
</feature>
<feature type="transmembrane region" description="Helical" evidence="7">
    <location>
        <begin position="5"/>
        <end position="26"/>
    </location>
</feature>
<evidence type="ECO:0000313" key="10">
    <source>
        <dbReference type="Proteomes" id="UP001232973"/>
    </source>
</evidence>
<sequence length="391" mass="41113">MKHPLILYFSSEIFLSTGIGIVQYAQPFFYVSHHATDGMVGTLLAVNAICGGLAALLLGPAADRIGASKVWKLSSALLGLGYLLTSLTHTTPLWMLTSALVGLAAALLMSTENVVLSSLSQEREKAGILSKFVAMYMFVIGAGNVLSGWMCAAWGYQSALAAGAVVALCAMPLRWFVKAPDAIAPTAFRAPSRRILAMSGYACLFGMGSALLNQFATLILHNQFSLGTHATSLVSAAATFMVSLGSLMVSMLIRRFRRNTTLALSYLSFIGLTAGLVFTRTPGLFSGLYLARTVTTSIPGPIVDATFLDLTPSTDFSQMFGVRVFGTNVGTAAGSYAGGGLLGHHQVAMISLLSAVTFAVAGAYLFVLLRQLSRRAEQEALAGALDLPTSG</sequence>
<evidence type="ECO:0000256" key="3">
    <source>
        <dbReference type="ARBA" id="ARBA00022475"/>
    </source>
</evidence>
<keyword evidence="10" id="KW-1185">Reference proteome</keyword>
<evidence type="ECO:0000256" key="4">
    <source>
        <dbReference type="ARBA" id="ARBA00022692"/>
    </source>
</evidence>
<evidence type="ECO:0000256" key="7">
    <source>
        <dbReference type="SAM" id="Phobius"/>
    </source>
</evidence>
<keyword evidence="4 7" id="KW-0812">Transmembrane</keyword>
<feature type="transmembrane region" description="Helical" evidence="7">
    <location>
        <begin position="156"/>
        <end position="177"/>
    </location>
</feature>
<evidence type="ECO:0000256" key="6">
    <source>
        <dbReference type="ARBA" id="ARBA00023136"/>
    </source>
</evidence>
<organism evidence="9 10">
    <name type="scientific">Alicyclobacillus cycloheptanicus</name>
    <dbReference type="NCBI Taxonomy" id="1457"/>
    <lineage>
        <taxon>Bacteria</taxon>
        <taxon>Bacillati</taxon>
        <taxon>Bacillota</taxon>
        <taxon>Bacilli</taxon>
        <taxon>Bacillales</taxon>
        <taxon>Alicyclobacillaceae</taxon>
        <taxon>Alicyclobacillus</taxon>
    </lineage>
</organism>
<evidence type="ECO:0000313" key="9">
    <source>
        <dbReference type="EMBL" id="MDQ0189338.1"/>
    </source>
</evidence>
<keyword evidence="6 7" id="KW-0472">Membrane</keyword>
<dbReference type="PANTHER" id="PTHR23517">
    <property type="entry name" value="RESISTANCE PROTEIN MDTM, PUTATIVE-RELATED-RELATED"/>
    <property type="match status" value="1"/>
</dbReference>
<accession>A0ABT9XGB7</accession>
<keyword evidence="5 7" id="KW-1133">Transmembrane helix</keyword>
<dbReference type="EMBL" id="JAUSTP010000006">
    <property type="protein sequence ID" value="MDQ0189338.1"/>
    <property type="molecule type" value="Genomic_DNA"/>
</dbReference>
<comment type="subcellular location">
    <subcellularLocation>
        <location evidence="1">Cell membrane</location>
        <topology evidence="1">Multi-pass membrane protein</topology>
    </subcellularLocation>
</comment>
<dbReference type="PANTHER" id="PTHR23517:SF13">
    <property type="entry name" value="MAJOR FACILITATOR SUPERFAMILY MFS_1"/>
    <property type="match status" value="1"/>
</dbReference>
<keyword evidence="3" id="KW-1003">Cell membrane</keyword>
<dbReference type="InterPro" id="IPR020846">
    <property type="entry name" value="MFS_dom"/>
</dbReference>
<dbReference type="InterPro" id="IPR011701">
    <property type="entry name" value="MFS"/>
</dbReference>
<dbReference type="InterPro" id="IPR036259">
    <property type="entry name" value="MFS_trans_sf"/>
</dbReference>
<dbReference type="Proteomes" id="UP001232973">
    <property type="component" value="Unassembled WGS sequence"/>
</dbReference>
<feature type="domain" description="Major facilitator superfamily (MFS) profile" evidence="8">
    <location>
        <begin position="4"/>
        <end position="374"/>
    </location>
</feature>
<feature type="transmembrane region" description="Helical" evidence="7">
    <location>
        <begin position="38"/>
        <end position="58"/>
    </location>
</feature>
<comment type="caution">
    <text evidence="9">The sequence shown here is derived from an EMBL/GenBank/DDBJ whole genome shotgun (WGS) entry which is preliminary data.</text>
</comment>
<feature type="transmembrane region" description="Helical" evidence="7">
    <location>
        <begin position="198"/>
        <end position="220"/>
    </location>
</feature>
<gene>
    <name evidence="9" type="ORF">J2S03_001158</name>
</gene>
<feature type="transmembrane region" description="Helical" evidence="7">
    <location>
        <begin position="232"/>
        <end position="253"/>
    </location>
</feature>
<reference evidence="9 10" key="1">
    <citation type="submission" date="2023-07" db="EMBL/GenBank/DDBJ databases">
        <title>Genomic Encyclopedia of Type Strains, Phase IV (KMG-IV): sequencing the most valuable type-strain genomes for metagenomic binning, comparative biology and taxonomic classification.</title>
        <authorList>
            <person name="Goeker M."/>
        </authorList>
    </citation>
    <scope>NUCLEOTIDE SEQUENCE [LARGE SCALE GENOMIC DNA]</scope>
    <source>
        <strain evidence="9 10">DSM 4006</strain>
    </source>
</reference>
<dbReference type="RefSeq" id="WP_274456024.1">
    <property type="nucleotide sequence ID" value="NZ_CP067097.1"/>
</dbReference>
<feature type="transmembrane region" description="Helical" evidence="7">
    <location>
        <begin position="70"/>
        <end position="87"/>
    </location>
</feature>
<evidence type="ECO:0000259" key="8">
    <source>
        <dbReference type="PROSITE" id="PS50850"/>
    </source>
</evidence>
<feature type="transmembrane region" description="Helical" evidence="7">
    <location>
        <begin position="260"/>
        <end position="279"/>
    </location>
</feature>
<evidence type="ECO:0000256" key="2">
    <source>
        <dbReference type="ARBA" id="ARBA00022448"/>
    </source>
</evidence>
<protein>
    <submittedName>
        <fullName evidence="9">MFS family permease</fullName>
    </submittedName>
</protein>
<name>A0ABT9XGB7_9BACL</name>
<dbReference type="Gene3D" id="1.20.1250.20">
    <property type="entry name" value="MFS general substrate transporter like domains"/>
    <property type="match status" value="2"/>
</dbReference>
<proteinExistence type="predicted"/>
<feature type="transmembrane region" description="Helical" evidence="7">
    <location>
        <begin position="93"/>
        <end position="116"/>
    </location>
</feature>
<keyword evidence="2" id="KW-0813">Transport</keyword>
<evidence type="ECO:0000256" key="1">
    <source>
        <dbReference type="ARBA" id="ARBA00004651"/>
    </source>
</evidence>
<dbReference type="PROSITE" id="PS50850">
    <property type="entry name" value="MFS"/>
    <property type="match status" value="1"/>
</dbReference>
<evidence type="ECO:0000256" key="5">
    <source>
        <dbReference type="ARBA" id="ARBA00022989"/>
    </source>
</evidence>
<dbReference type="SUPFAM" id="SSF103473">
    <property type="entry name" value="MFS general substrate transporter"/>
    <property type="match status" value="1"/>
</dbReference>
<feature type="transmembrane region" description="Helical" evidence="7">
    <location>
        <begin position="347"/>
        <end position="369"/>
    </location>
</feature>
<dbReference type="Pfam" id="PF07690">
    <property type="entry name" value="MFS_1"/>
    <property type="match status" value="1"/>
</dbReference>
<dbReference type="InterPro" id="IPR050171">
    <property type="entry name" value="MFS_Transporters"/>
</dbReference>